<dbReference type="EMBL" id="CP042306">
    <property type="protein sequence ID" value="QDZ06293.1"/>
    <property type="molecule type" value="Genomic_DNA"/>
</dbReference>
<dbReference type="OrthoDB" id="9799367at2"/>
<dbReference type="Proteomes" id="UP000315673">
    <property type="component" value="Chromosome"/>
</dbReference>
<dbReference type="KEGG" id="spai:FPZ24_01405"/>
<protein>
    <submittedName>
        <fullName evidence="2">Uncharacterized protein</fullName>
    </submittedName>
</protein>
<accession>A0A5B8LE05</accession>
<keyword evidence="1" id="KW-0732">Signal</keyword>
<organism evidence="2 3">
    <name type="scientific">Sphingomonas panacisoli</name>
    <dbReference type="NCBI Taxonomy" id="1813879"/>
    <lineage>
        <taxon>Bacteria</taxon>
        <taxon>Pseudomonadati</taxon>
        <taxon>Pseudomonadota</taxon>
        <taxon>Alphaproteobacteria</taxon>
        <taxon>Sphingomonadales</taxon>
        <taxon>Sphingomonadaceae</taxon>
        <taxon>Sphingomonas</taxon>
    </lineage>
</organism>
<reference evidence="2 3" key="1">
    <citation type="submission" date="2019-07" db="EMBL/GenBank/DDBJ databases">
        <title>Full genome sequence of Sphingomonas sp. 4R-6-7(HKS19).</title>
        <authorList>
            <person name="Im W.-T."/>
        </authorList>
    </citation>
    <scope>NUCLEOTIDE SEQUENCE [LARGE SCALE GENOMIC DNA]</scope>
    <source>
        <strain evidence="2 3">HKS19</strain>
    </source>
</reference>
<proteinExistence type="predicted"/>
<keyword evidence="3" id="KW-1185">Reference proteome</keyword>
<gene>
    <name evidence="2" type="ORF">FPZ24_01405</name>
</gene>
<evidence type="ECO:0000313" key="2">
    <source>
        <dbReference type="EMBL" id="QDZ06293.1"/>
    </source>
</evidence>
<name>A0A5B8LE05_9SPHN</name>
<dbReference type="RefSeq" id="WP_146569377.1">
    <property type="nucleotide sequence ID" value="NZ_CP042306.1"/>
</dbReference>
<dbReference type="AlphaFoldDB" id="A0A5B8LE05"/>
<feature type="signal peptide" evidence="1">
    <location>
        <begin position="1"/>
        <end position="25"/>
    </location>
</feature>
<feature type="chain" id="PRO_5023024089" evidence="1">
    <location>
        <begin position="26"/>
        <end position="134"/>
    </location>
</feature>
<evidence type="ECO:0000256" key="1">
    <source>
        <dbReference type="SAM" id="SignalP"/>
    </source>
</evidence>
<sequence>MHKAFVNAVMLSTLCCGSLPSVAIAAPMGQAVPPAPASAAAVPTLTAEQWRADLRFMAAELERRHANVFHAVSRQAFTAAVADLDARIPSLQRNEIIVGMMRIAAMVGDGHTRVDPRKDRKMAFPLAAAQTLSV</sequence>
<evidence type="ECO:0000313" key="3">
    <source>
        <dbReference type="Proteomes" id="UP000315673"/>
    </source>
</evidence>